<feature type="transmembrane region" description="Helical" evidence="1">
    <location>
        <begin position="17"/>
        <end position="38"/>
    </location>
</feature>
<dbReference type="EMBL" id="JTDK01000006">
    <property type="protein sequence ID" value="KHK98615.1"/>
    <property type="molecule type" value="Genomic_DNA"/>
</dbReference>
<dbReference type="AlphaFoldDB" id="A0A0B2A6A9"/>
<reference evidence="2 3" key="1">
    <citation type="submission" date="2014-11" db="EMBL/GenBank/DDBJ databases">
        <title>Genome sequence of Microbacterium mangrovi MUSC 115(T).</title>
        <authorList>
            <person name="Lee L.-H."/>
        </authorList>
    </citation>
    <scope>NUCLEOTIDE SEQUENCE [LARGE SCALE GENOMIC DNA]</scope>
    <source>
        <strain evidence="2 3">MUSC 115</strain>
    </source>
</reference>
<accession>A0A0B2A6A9</accession>
<evidence type="ECO:0000256" key="1">
    <source>
        <dbReference type="SAM" id="Phobius"/>
    </source>
</evidence>
<sequence length="87" mass="9459">MSAPQQSDLPARRIDSILAITGLSLLVLSVICFFAIIIATPAGAHFNTPFWRVVGVLVYAAPILGFAMLIFVVLSSFVRRSRANRGR</sequence>
<organism evidence="2 3">
    <name type="scientific">Microbacterium mangrovi</name>
    <dbReference type="NCBI Taxonomy" id="1348253"/>
    <lineage>
        <taxon>Bacteria</taxon>
        <taxon>Bacillati</taxon>
        <taxon>Actinomycetota</taxon>
        <taxon>Actinomycetes</taxon>
        <taxon>Micrococcales</taxon>
        <taxon>Microbacteriaceae</taxon>
        <taxon>Microbacterium</taxon>
    </lineage>
</organism>
<comment type="caution">
    <text evidence="2">The sequence shown here is derived from an EMBL/GenBank/DDBJ whole genome shotgun (WGS) entry which is preliminary data.</text>
</comment>
<evidence type="ECO:0000313" key="2">
    <source>
        <dbReference type="EMBL" id="KHK98615.1"/>
    </source>
</evidence>
<keyword evidence="1" id="KW-1133">Transmembrane helix</keyword>
<dbReference type="RefSeq" id="WP_039397296.1">
    <property type="nucleotide sequence ID" value="NZ_JTDK01000006.1"/>
</dbReference>
<dbReference type="OrthoDB" id="4990996at2"/>
<name>A0A0B2A6A9_9MICO</name>
<protein>
    <submittedName>
        <fullName evidence="2">Multidrug ABC transporter ATPase</fullName>
    </submittedName>
</protein>
<gene>
    <name evidence="2" type="ORF">LK09_06585</name>
</gene>
<keyword evidence="1" id="KW-0812">Transmembrane</keyword>
<dbReference type="Proteomes" id="UP000031030">
    <property type="component" value="Unassembled WGS sequence"/>
</dbReference>
<feature type="transmembrane region" description="Helical" evidence="1">
    <location>
        <begin position="50"/>
        <end position="78"/>
    </location>
</feature>
<proteinExistence type="predicted"/>
<evidence type="ECO:0000313" key="3">
    <source>
        <dbReference type="Proteomes" id="UP000031030"/>
    </source>
</evidence>
<keyword evidence="3" id="KW-1185">Reference proteome</keyword>
<keyword evidence="1" id="KW-0472">Membrane</keyword>
<dbReference type="STRING" id="1348253.LK09_06585"/>